<evidence type="ECO:0000256" key="4">
    <source>
        <dbReference type="PROSITE-ProRule" id="PRU00504"/>
    </source>
</evidence>
<protein>
    <submittedName>
        <fullName evidence="6">Uncharacterized protein</fullName>
    </submittedName>
</protein>
<dbReference type="InterPro" id="IPR001258">
    <property type="entry name" value="NHL_repeat"/>
</dbReference>
<evidence type="ECO:0000256" key="5">
    <source>
        <dbReference type="SAM" id="MobiDB-lite"/>
    </source>
</evidence>
<accession>A0A819K0Y1</accession>
<dbReference type="Pfam" id="PF01436">
    <property type="entry name" value="NHL"/>
    <property type="match status" value="1"/>
</dbReference>
<dbReference type="PANTHER" id="PTHR10680:SF14">
    <property type="entry name" value="PEPTIDYL-GLYCINE ALPHA-AMIDATING MONOOXYGENASE"/>
    <property type="match status" value="1"/>
</dbReference>
<dbReference type="GO" id="GO:0005576">
    <property type="term" value="C:extracellular region"/>
    <property type="evidence" value="ECO:0007669"/>
    <property type="project" value="TreeGrafter"/>
</dbReference>
<evidence type="ECO:0000313" key="6">
    <source>
        <dbReference type="EMBL" id="CAF3942695.1"/>
    </source>
</evidence>
<reference evidence="6" key="1">
    <citation type="submission" date="2021-02" db="EMBL/GenBank/DDBJ databases">
        <authorList>
            <person name="Nowell W R."/>
        </authorList>
    </citation>
    <scope>NUCLEOTIDE SEQUENCE</scope>
</reference>
<feature type="repeat" description="NHL" evidence="4">
    <location>
        <begin position="280"/>
        <end position="322"/>
    </location>
</feature>
<dbReference type="InterPro" id="IPR011042">
    <property type="entry name" value="6-blade_b-propeller_TolB-like"/>
</dbReference>
<dbReference type="AlphaFoldDB" id="A0A819K0Y1"/>
<sequence>MNSTSHKLTMNSLSKQHKKSKFTSSKPVNTISSQIRSCSKWIRAGETIVGNELNTHLNDLERIAIIGIDTLYVVDRYNDKTRLQIFPNGCLVGHTLWNEFDSIILIDENATICTASYNGYIQRWFKDARQGEKINCQCNQCSRIWFDSENQDFYIVERFHSRVIKCNIHTNRTIIVAGITNIDGSSNQTLSYPYSLYVNNAKDIYISNVNNHTIQKWIQNATNGITIAGQTRKKDQSNGSLYRPYDIIGDNNGFIYIADMINHRIVRWKEGETQGEVLCGISGESGNSTYHLDRPKSLAFDVEGNLYVADVGNSRVQKFTINNTGCLLSETEILKDRWSFIRQQLQASKVQLQNYVPLGLGYNPLKGSPICHTDFCQREGFALPILKLKYSVPSIETCTNHSTSENMRIDCITSQNVNIETQIINTLHDLKEYMLKTVDFSTDFIRNSKYVNVSFSYAYSREIHSIIDMIMKENATILVTSFNITSIRLSIDESKFEISDEFRFVIENMPCCDFNETVEKYIRKFIIGYFGYTYIKEVQLGTIIQQMIVITQNDRINLEQNGYLIHQTKSFGSGSTNTKNLKTGLNTGFYLKLNAGICIVNGFQFTTATSHPKRDPIMVTLEGSNANKSLLTLGSSWTLMYNGSSGLESVPGRGKTGVLQMFNNSQPYRSYRLLVVLKRGVESGVHYSEFAFYGHSCLPGKNNEEIGLLLFHFFIKIFAIDTF</sequence>
<dbReference type="PROSITE" id="PS51125">
    <property type="entry name" value="NHL"/>
    <property type="match status" value="1"/>
</dbReference>
<name>A0A819K0Y1_9BILA</name>
<keyword evidence="3" id="KW-0325">Glycoprotein</keyword>
<dbReference type="CDD" id="cd05819">
    <property type="entry name" value="NHL"/>
    <property type="match status" value="1"/>
</dbReference>
<dbReference type="Proteomes" id="UP000663874">
    <property type="component" value="Unassembled WGS sequence"/>
</dbReference>
<comment type="caution">
    <text evidence="6">The sequence shown here is derived from an EMBL/GenBank/DDBJ whole genome shotgun (WGS) entry which is preliminary data.</text>
</comment>
<evidence type="ECO:0000256" key="2">
    <source>
        <dbReference type="ARBA" id="ARBA00022737"/>
    </source>
</evidence>
<proteinExistence type="predicted"/>
<organism evidence="6 7">
    <name type="scientific">Rotaria sordida</name>
    <dbReference type="NCBI Taxonomy" id="392033"/>
    <lineage>
        <taxon>Eukaryota</taxon>
        <taxon>Metazoa</taxon>
        <taxon>Spiralia</taxon>
        <taxon>Gnathifera</taxon>
        <taxon>Rotifera</taxon>
        <taxon>Eurotatoria</taxon>
        <taxon>Bdelloidea</taxon>
        <taxon>Philodinida</taxon>
        <taxon>Philodinidae</taxon>
        <taxon>Rotaria</taxon>
    </lineage>
</organism>
<feature type="region of interest" description="Disordered" evidence="5">
    <location>
        <begin position="1"/>
        <end position="28"/>
    </location>
</feature>
<dbReference type="Gene3D" id="2.120.10.30">
    <property type="entry name" value="TolB, C-terminal domain"/>
    <property type="match status" value="1"/>
</dbReference>
<evidence type="ECO:0000256" key="1">
    <source>
        <dbReference type="ARBA" id="ARBA00022729"/>
    </source>
</evidence>
<dbReference type="SUPFAM" id="SSF101898">
    <property type="entry name" value="NHL repeat"/>
    <property type="match status" value="1"/>
</dbReference>
<gene>
    <name evidence="6" type="ORF">FNK824_LOCUS22765</name>
</gene>
<dbReference type="EMBL" id="CAJOBE010004680">
    <property type="protein sequence ID" value="CAF3942695.1"/>
    <property type="molecule type" value="Genomic_DNA"/>
</dbReference>
<dbReference type="PANTHER" id="PTHR10680">
    <property type="entry name" value="PEPTIDYL-GLYCINE ALPHA-AMIDATING MONOOXYGENASE"/>
    <property type="match status" value="1"/>
</dbReference>
<evidence type="ECO:0000313" key="7">
    <source>
        <dbReference type="Proteomes" id="UP000663874"/>
    </source>
</evidence>
<feature type="compositionally biased region" description="Polar residues" evidence="5">
    <location>
        <begin position="1"/>
        <end position="14"/>
    </location>
</feature>
<keyword evidence="2" id="KW-0677">Repeat</keyword>
<evidence type="ECO:0000256" key="3">
    <source>
        <dbReference type="ARBA" id="ARBA00023180"/>
    </source>
</evidence>
<keyword evidence="1" id="KW-0732">Signal</keyword>